<dbReference type="Proteomes" id="UP000625316">
    <property type="component" value="Unassembled WGS sequence"/>
</dbReference>
<evidence type="ECO:0000313" key="2">
    <source>
        <dbReference type="Proteomes" id="UP000625316"/>
    </source>
</evidence>
<organism evidence="1 2">
    <name type="scientific">Romeriopsis navalis LEGE 11480</name>
    <dbReference type="NCBI Taxonomy" id="2777977"/>
    <lineage>
        <taxon>Bacteria</taxon>
        <taxon>Bacillati</taxon>
        <taxon>Cyanobacteriota</taxon>
        <taxon>Cyanophyceae</taxon>
        <taxon>Leptolyngbyales</taxon>
        <taxon>Leptolyngbyaceae</taxon>
        <taxon>Romeriopsis</taxon>
        <taxon>Romeriopsis navalis</taxon>
    </lineage>
</organism>
<comment type="caution">
    <text evidence="1">The sequence shown here is derived from an EMBL/GenBank/DDBJ whole genome shotgun (WGS) entry which is preliminary data.</text>
</comment>
<reference evidence="1" key="1">
    <citation type="submission" date="2020-10" db="EMBL/GenBank/DDBJ databases">
        <authorList>
            <person name="Castelo-Branco R."/>
            <person name="Eusebio N."/>
            <person name="Adriana R."/>
            <person name="Vieira A."/>
            <person name="Brugerolle De Fraissinette N."/>
            <person name="Rezende De Castro R."/>
            <person name="Schneider M.P."/>
            <person name="Vasconcelos V."/>
            <person name="Leao P.N."/>
        </authorList>
    </citation>
    <scope>NUCLEOTIDE SEQUENCE</scope>
    <source>
        <strain evidence="1">LEGE 11480</strain>
    </source>
</reference>
<protein>
    <submittedName>
        <fullName evidence="1">Uncharacterized protein</fullName>
    </submittedName>
</protein>
<dbReference type="InterPro" id="IPR027417">
    <property type="entry name" value="P-loop_NTPase"/>
</dbReference>
<dbReference type="Gene3D" id="3.40.50.300">
    <property type="entry name" value="P-loop containing nucleotide triphosphate hydrolases"/>
    <property type="match status" value="1"/>
</dbReference>
<dbReference type="EMBL" id="JADEXQ010000004">
    <property type="protein sequence ID" value="MBE9028534.1"/>
    <property type="molecule type" value="Genomic_DNA"/>
</dbReference>
<name>A0A928Z1I3_9CYAN</name>
<proteinExistence type="predicted"/>
<evidence type="ECO:0000313" key="1">
    <source>
        <dbReference type="EMBL" id="MBE9028534.1"/>
    </source>
</evidence>
<dbReference type="AlphaFoldDB" id="A0A928Z1I3"/>
<keyword evidence="2" id="KW-1185">Reference proteome</keyword>
<accession>A0A928Z1I3</accession>
<gene>
    <name evidence="1" type="ORF">IQ266_02025</name>
</gene>
<sequence>MIETAQDVQAIEAVIPAAQAIVCQLWAKLETLDTRIRRREIGSGLDWHLARAIELAQSLPLSAPANLGIWTDEATPDEIAHKIIGQVNWVNPIN</sequence>